<sequence>MAAGRRFLRLLRAPSSSMAQSPLQGVPPSEGLHAGQGPRRLSIEGNIAVGKSTFVKLLTKRYPEWHVATEPVASWQNVQAAGPQKAFSTPNSTNLLDLMYREPARWSYTFQTFSFMSRLKIQLEPFPEKVLRAKKGVQIFERSVYSDRLHSETLLNIPVLVLDVNDDFSEDATKEEELMKKINTFVNTL</sequence>
<dbReference type="InterPro" id="IPR031314">
    <property type="entry name" value="DNK_dom"/>
</dbReference>
<reference evidence="6 7" key="1">
    <citation type="journal article" date="2020" name="Nature">
        <title>Six reference-quality genomes reveal evolution of bat adaptations.</title>
        <authorList>
            <person name="Jebb D."/>
            <person name="Huang Z."/>
            <person name="Pippel M."/>
            <person name="Hughes G.M."/>
            <person name="Lavrichenko K."/>
            <person name="Devanna P."/>
            <person name="Winkler S."/>
            <person name="Jermiin L.S."/>
            <person name="Skirmuntt E.C."/>
            <person name="Katzourakis A."/>
            <person name="Burkitt-Gray L."/>
            <person name="Ray D.A."/>
            <person name="Sullivan K.A.M."/>
            <person name="Roscito J.G."/>
            <person name="Kirilenko B.M."/>
            <person name="Davalos L.M."/>
            <person name="Corthals A.P."/>
            <person name="Power M.L."/>
            <person name="Jones G."/>
            <person name="Ransome R.D."/>
            <person name="Dechmann D.K.N."/>
            <person name="Locatelli A.G."/>
            <person name="Puechmaille S.J."/>
            <person name="Fedrigo O."/>
            <person name="Jarvis E.D."/>
            <person name="Hiller M."/>
            <person name="Vernes S.C."/>
            <person name="Myers E.W."/>
            <person name="Teeling E.C."/>
        </authorList>
    </citation>
    <scope>NUCLEOTIDE SEQUENCE [LARGE SCALE GENOMIC DNA]</scope>
    <source>
        <strain evidence="6">MPipKuh1</strain>
        <tissue evidence="6">Flight muscle</tissue>
    </source>
</reference>
<dbReference type="Proteomes" id="UP000558488">
    <property type="component" value="Unassembled WGS sequence"/>
</dbReference>
<dbReference type="PANTHER" id="PTHR10513:SF8">
    <property type="entry name" value="DEOXYGUANOSINE KINASE, MITOCHONDRIAL"/>
    <property type="match status" value="1"/>
</dbReference>
<keyword evidence="7" id="KW-1185">Reference proteome</keyword>
<keyword evidence="3" id="KW-0067">ATP-binding</keyword>
<dbReference type="InterPro" id="IPR050566">
    <property type="entry name" value="Deoxyribonucleoside_kinase"/>
</dbReference>
<evidence type="ECO:0000256" key="1">
    <source>
        <dbReference type="ARBA" id="ARBA00007420"/>
    </source>
</evidence>
<evidence type="ECO:0000256" key="3">
    <source>
        <dbReference type="PIRSR" id="PIRSR000705-3"/>
    </source>
</evidence>
<protein>
    <submittedName>
        <fullName evidence="6">Deoxyguanosine kinase</fullName>
    </submittedName>
</protein>
<dbReference type="EMBL" id="JACAGB010000013">
    <property type="protein sequence ID" value="KAF6328669.1"/>
    <property type="molecule type" value="Genomic_DNA"/>
</dbReference>
<feature type="domain" description="Deoxynucleoside kinase" evidence="5">
    <location>
        <begin position="41"/>
        <end position="148"/>
    </location>
</feature>
<feature type="binding site" evidence="3">
    <location>
        <begin position="45"/>
        <end position="53"/>
    </location>
    <ligand>
        <name>ATP</name>
        <dbReference type="ChEBI" id="CHEBI:30616"/>
    </ligand>
</feature>
<dbReference type="PIRSF" id="PIRSF000705">
    <property type="entry name" value="DNK"/>
    <property type="match status" value="1"/>
</dbReference>
<evidence type="ECO:0000256" key="2">
    <source>
        <dbReference type="PIRSR" id="PIRSR000705-1"/>
    </source>
</evidence>
<dbReference type="InterPro" id="IPR027417">
    <property type="entry name" value="P-loop_NTPase"/>
</dbReference>
<dbReference type="GO" id="GO:1901135">
    <property type="term" value="P:carbohydrate derivative metabolic process"/>
    <property type="evidence" value="ECO:0007669"/>
    <property type="project" value="UniProtKB-ARBA"/>
</dbReference>
<dbReference type="GO" id="GO:0004138">
    <property type="term" value="F:deoxyguanosine kinase activity"/>
    <property type="evidence" value="ECO:0007669"/>
    <property type="project" value="TreeGrafter"/>
</dbReference>
<dbReference type="SUPFAM" id="SSF52540">
    <property type="entry name" value="P-loop containing nucleoside triphosphate hydrolases"/>
    <property type="match status" value="1"/>
</dbReference>
<name>A0A7J7VUA3_PIPKU</name>
<proteinExistence type="inferred from homology"/>
<dbReference type="Pfam" id="PF01712">
    <property type="entry name" value="dNK"/>
    <property type="match status" value="1"/>
</dbReference>
<dbReference type="PANTHER" id="PTHR10513">
    <property type="entry name" value="DEOXYNUCLEOSIDE KINASE"/>
    <property type="match status" value="1"/>
</dbReference>
<keyword evidence="3" id="KW-0547">Nucleotide-binding</keyword>
<dbReference type="InterPro" id="IPR002624">
    <property type="entry name" value="DCK/DGK"/>
</dbReference>
<comment type="similarity">
    <text evidence="1">Belongs to the DCK/DGK family.</text>
</comment>
<dbReference type="GO" id="GO:0005739">
    <property type="term" value="C:mitochondrion"/>
    <property type="evidence" value="ECO:0007669"/>
    <property type="project" value="TreeGrafter"/>
</dbReference>
<keyword evidence="6" id="KW-0418">Kinase</keyword>
<comment type="caution">
    <text evidence="6">The sequence shown here is derived from an EMBL/GenBank/DDBJ whole genome shotgun (WGS) entry which is preliminary data.</text>
</comment>
<evidence type="ECO:0000313" key="6">
    <source>
        <dbReference type="EMBL" id="KAF6328669.1"/>
    </source>
</evidence>
<organism evidence="6 7">
    <name type="scientific">Pipistrellus kuhlii</name>
    <name type="common">Kuhl's pipistrelle</name>
    <dbReference type="NCBI Taxonomy" id="59472"/>
    <lineage>
        <taxon>Eukaryota</taxon>
        <taxon>Metazoa</taxon>
        <taxon>Chordata</taxon>
        <taxon>Craniata</taxon>
        <taxon>Vertebrata</taxon>
        <taxon>Euteleostomi</taxon>
        <taxon>Mammalia</taxon>
        <taxon>Eutheria</taxon>
        <taxon>Laurasiatheria</taxon>
        <taxon>Chiroptera</taxon>
        <taxon>Yangochiroptera</taxon>
        <taxon>Vespertilionidae</taxon>
        <taxon>Pipistrellus</taxon>
    </lineage>
</organism>
<evidence type="ECO:0000259" key="5">
    <source>
        <dbReference type="Pfam" id="PF01712"/>
    </source>
</evidence>
<gene>
    <name evidence="6" type="ORF">mPipKuh1_003791</name>
</gene>
<dbReference type="GO" id="GO:0005524">
    <property type="term" value="F:ATP binding"/>
    <property type="evidence" value="ECO:0007669"/>
    <property type="project" value="UniProtKB-KW"/>
</dbReference>
<feature type="active site" description="Proton acceptor" evidence="2">
    <location>
        <position position="141"/>
    </location>
</feature>
<evidence type="ECO:0000313" key="7">
    <source>
        <dbReference type="Proteomes" id="UP000558488"/>
    </source>
</evidence>
<feature type="region of interest" description="Disordered" evidence="4">
    <location>
        <begin position="18"/>
        <end position="37"/>
    </location>
</feature>
<dbReference type="Gene3D" id="3.40.50.300">
    <property type="entry name" value="P-loop containing nucleotide triphosphate hydrolases"/>
    <property type="match status" value="1"/>
</dbReference>
<keyword evidence="6" id="KW-0808">Transferase</keyword>
<accession>A0A7J7VUA3</accession>
<evidence type="ECO:0000256" key="4">
    <source>
        <dbReference type="SAM" id="MobiDB-lite"/>
    </source>
</evidence>
<dbReference type="AlphaFoldDB" id="A0A7J7VUA3"/>